<dbReference type="PANTHER" id="PTHR34406:SF1">
    <property type="entry name" value="PROTEIN YCEI"/>
    <property type="match status" value="1"/>
</dbReference>
<proteinExistence type="predicted"/>
<dbReference type="STRING" id="1194090.SAMN05443144_1265"/>
<evidence type="ECO:0000313" key="3">
    <source>
        <dbReference type="Proteomes" id="UP000184041"/>
    </source>
</evidence>
<reference evidence="2 3" key="1">
    <citation type="submission" date="2016-11" db="EMBL/GenBank/DDBJ databases">
        <authorList>
            <person name="Jaros S."/>
            <person name="Januszkiewicz K."/>
            <person name="Wedrychowicz H."/>
        </authorList>
    </citation>
    <scope>NUCLEOTIDE SEQUENCE [LARGE SCALE GENOMIC DNA]</scope>
    <source>
        <strain evidence="2 3">DSM 21986</strain>
    </source>
</reference>
<accession>A0A1M5J715</accession>
<feature type="domain" description="Lipid/polyisoprenoid-binding YceI-like" evidence="1">
    <location>
        <begin position="28"/>
        <end position="196"/>
    </location>
</feature>
<keyword evidence="3" id="KW-1185">Reference proteome</keyword>
<name>A0A1M5J715_9BACT</name>
<evidence type="ECO:0000313" key="2">
    <source>
        <dbReference type="EMBL" id="SHG36406.1"/>
    </source>
</evidence>
<dbReference type="Proteomes" id="UP000184041">
    <property type="component" value="Unassembled WGS sequence"/>
</dbReference>
<dbReference type="InterPro" id="IPR007372">
    <property type="entry name" value="Lipid/polyisoprenoid-bd_YceI"/>
</dbReference>
<dbReference type="InterPro" id="IPR036761">
    <property type="entry name" value="TTHA0802/YceI-like_sf"/>
</dbReference>
<dbReference type="AlphaFoldDB" id="A0A1M5J715"/>
<gene>
    <name evidence="2" type="ORF">SAMN05443144_1265</name>
</gene>
<dbReference type="OrthoDB" id="9794147at2"/>
<dbReference type="RefSeq" id="WP_073067709.1">
    <property type="nucleotide sequence ID" value="NZ_FQUS01000026.1"/>
</dbReference>
<evidence type="ECO:0000259" key="1">
    <source>
        <dbReference type="Pfam" id="PF04264"/>
    </source>
</evidence>
<dbReference type="PANTHER" id="PTHR34406">
    <property type="entry name" value="PROTEIN YCEI"/>
    <property type="match status" value="1"/>
</dbReference>
<dbReference type="SUPFAM" id="SSF101874">
    <property type="entry name" value="YceI-like"/>
    <property type="match status" value="1"/>
</dbReference>
<sequence length="201" mass="22090">MKTIINSIWISLGLLLITGQGWAQTTEYTIDKSSTMVINGTSNIKDWKAEVEEMNAKISLTPSLLEQDSMASPVSQFSLTIPVKEIESGKGGMNRKIYGALKEEDHPEIMFNLISAALADTVQSAELFTLKVEGNLSVAGTVNEVSFPVKGTRVGEDNYRFEGTYGINMKDYDVDPPSAIFGTIKSREEVEIKFNILLTAN</sequence>
<dbReference type="Pfam" id="PF04264">
    <property type="entry name" value="YceI"/>
    <property type="match status" value="1"/>
</dbReference>
<dbReference type="EMBL" id="FQUS01000026">
    <property type="protein sequence ID" value="SHG36406.1"/>
    <property type="molecule type" value="Genomic_DNA"/>
</dbReference>
<organism evidence="2 3">
    <name type="scientific">Fodinibius roseus</name>
    <dbReference type="NCBI Taxonomy" id="1194090"/>
    <lineage>
        <taxon>Bacteria</taxon>
        <taxon>Pseudomonadati</taxon>
        <taxon>Balneolota</taxon>
        <taxon>Balneolia</taxon>
        <taxon>Balneolales</taxon>
        <taxon>Balneolaceae</taxon>
        <taxon>Fodinibius</taxon>
    </lineage>
</organism>
<dbReference type="Gene3D" id="2.40.128.110">
    <property type="entry name" value="Lipid/polyisoprenoid-binding, YceI-like"/>
    <property type="match status" value="1"/>
</dbReference>
<protein>
    <submittedName>
        <fullName evidence="2">Polyisoprenoid-binding protein YceI</fullName>
    </submittedName>
</protein>